<comment type="caution">
    <text evidence="2">The sequence shown here is derived from an EMBL/GenBank/DDBJ whole genome shotgun (WGS) entry which is preliminary data.</text>
</comment>
<evidence type="ECO:0000313" key="3">
    <source>
        <dbReference type="Proteomes" id="UP000050482"/>
    </source>
</evidence>
<keyword evidence="1" id="KW-0472">Membrane</keyword>
<keyword evidence="1" id="KW-1133">Transmembrane helix</keyword>
<organism evidence="2 3">
    <name type="scientific">Alicyclobacillus ferrooxydans</name>
    <dbReference type="NCBI Taxonomy" id="471514"/>
    <lineage>
        <taxon>Bacteria</taxon>
        <taxon>Bacillati</taxon>
        <taxon>Bacillota</taxon>
        <taxon>Bacilli</taxon>
        <taxon>Bacillales</taxon>
        <taxon>Alicyclobacillaceae</taxon>
        <taxon>Alicyclobacillus</taxon>
    </lineage>
</organism>
<keyword evidence="3" id="KW-1185">Reference proteome</keyword>
<dbReference type="OrthoDB" id="2377220at2"/>
<proteinExistence type="predicted"/>
<keyword evidence="1" id="KW-0812">Transmembrane</keyword>
<dbReference type="AlphaFoldDB" id="A0A0P9GRL3"/>
<reference evidence="2 3" key="1">
    <citation type="submission" date="2015-09" db="EMBL/GenBank/DDBJ databases">
        <title>Draft genome sequence of Alicyclobacillus ferrooxydans DSM 22381.</title>
        <authorList>
            <person name="Hemp J."/>
        </authorList>
    </citation>
    <scope>NUCLEOTIDE SEQUENCE [LARGE SCALE GENOMIC DNA]</scope>
    <source>
        <strain evidence="2 3">TC-34</strain>
    </source>
</reference>
<dbReference type="RefSeq" id="WP_054969318.1">
    <property type="nucleotide sequence ID" value="NZ_LJCO01000047.1"/>
</dbReference>
<accession>A0A0P9GRL3</accession>
<name>A0A0P9GRL3_9BACL</name>
<feature type="transmembrane region" description="Helical" evidence="1">
    <location>
        <begin position="88"/>
        <end position="105"/>
    </location>
</feature>
<dbReference type="PATRIC" id="fig|471514.4.peg.2666"/>
<sequence length="137" mass="14972">MTDVRILGAFLTMVLAIYSGVQSYRIAAAGAVQQIPQLQGDGGGGLVFAVLCLIGAMVLLKRPLIATWILAVATVLVAFVGLSFGDPAMYWWSGITLVLTVYTFMQHRLLKRQQNDRYGLHSKSDRKEKRNRATSGA</sequence>
<feature type="transmembrane region" description="Helical" evidence="1">
    <location>
        <begin position="44"/>
        <end position="60"/>
    </location>
</feature>
<dbReference type="Proteomes" id="UP000050482">
    <property type="component" value="Unassembled WGS sequence"/>
</dbReference>
<gene>
    <name evidence="2" type="ORF">AN477_11580</name>
</gene>
<protein>
    <recommendedName>
        <fullName evidence="4">Transmembrane protein</fullName>
    </recommendedName>
</protein>
<evidence type="ECO:0000313" key="2">
    <source>
        <dbReference type="EMBL" id="KPV43633.1"/>
    </source>
</evidence>
<evidence type="ECO:0008006" key="4">
    <source>
        <dbReference type="Google" id="ProtNLM"/>
    </source>
</evidence>
<feature type="transmembrane region" description="Helical" evidence="1">
    <location>
        <begin position="65"/>
        <end position="82"/>
    </location>
</feature>
<evidence type="ECO:0000256" key="1">
    <source>
        <dbReference type="SAM" id="Phobius"/>
    </source>
</evidence>
<dbReference type="EMBL" id="LJCO01000047">
    <property type="protein sequence ID" value="KPV43633.1"/>
    <property type="molecule type" value="Genomic_DNA"/>
</dbReference>